<keyword evidence="4" id="KW-1185">Reference proteome</keyword>
<dbReference type="Pfam" id="PF18702">
    <property type="entry name" value="DUF5642"/>
    <property type="match status" value="1"/>
</dbReference>
<dbReference type="AlphaFoldDB" id="A0A1X1V3H3"/>
<feature type="domain" description="DUF5642" evidence="2">
    <location>
        <begin position="35"/>
        <end position="218"/>
    </location>
</feature>
<organism evidence="3 4">
    <name type="scientific">Mycobacterium fragae</name>
    <dbReference type="NCBI Taxonomy" id="1260918"/>
    <lineage>
        <taxon>Bacteria</taxon>
        <taxon>Bacillati</taxon>
        <taxon>Actinomycetota</taxon>
        <taxon>Actinomycetes</taxon>
        <taxon>Mycobacteriales</taxon>
        <taxon>Mycobacteriaceae</taxon>
        <taxon>Mycobacterium</taxon>
    </lineage>
</organism>
<feature type="signal peptide" evidence="1">
    <location>
        <begin position="1"/>
        <end position="19"/>
    </location>
</feature>
<feature type="chain" id="PRO_5013344159" description="DUF5642 domain-containing protein" evidence="1">
    <location>
        <begin position="20"/>
        <end position="219"/>
    </location>
</feature>
<dbReference type="OrthoDB" id="4641260at2"/>
<dbReference type="InterPro" id="IPR041313">
    <property type="entry name" value="DUF5642"/>
</dbReference>
<keyword evidence="1" id="KW-0732">Signal</keyword>
<evidence type="ECO:0000313" key="3">
    <source>
        <dbReference type="EMBL" id="ORV63539.1"/>
    </source>
</evidence>
<dbReference type="EMBL" id="LQOW01000006">
    <property type="protein sequence ID" value="ORV63539.1"/>
    <property type="molecule type" value="Genomic_DNA"/>
</dbReference>
<evidence type="ECO:0000259" key="2">
    <source>
        <dbReference type="Pfam" id="PF18702"/>
    </source>
</evidence>
<gene>
    <name evidence="3" type="ORF">AWC06_09455</name>
</gene>
<accession>A0A1X1V3H3</accession>
<evidence type="ECO:0000256" key="1">
    <source>
        <dbReference type="SAM" id="SignalP"/>
    </source>
</evidence>
<proteinExistence type="predicted"/>
<dbReference type="RefSeq" id="WP_085195009.1">
    <property type="nucleotide sequence ID" value="NZ_JACKVI010000009.1"/>
</dbReference>
<dbReference type="STRING" id="1260918.AWC06_09455"/>
<dbReference type="Proteomes" id="UP000194000">
    <property type="component" value="Unassembled WGS sequence"/>
</dbReference>
<reference evidence="3 4" key="1">
    <citation type="submission" date="2016-01" db="EMBL/GenBank/DDBJ databases">
        <title>The new phylogeny of the genus Mycobacterium.</title>
        <authorList>
            <person name="Tarcisio F."/>
            <person name="Conor M."/>
            <person name="Antonella G."/>
            <person name="Elisabetta G."/>
            <person name="Giulia F.S."/>
            <person name="Sara T."/>
            <person name="Anna F."/>
            <person name="Clotilde B."/>
            <person name="Roberto B."/>
            <person name="Veronica D.S."/>
            <person name="Fabio R."/>
            <person name="Monica P."/>
            <person name="Olivier J."/>
            <person name="Enrico T."/>
            <person name="Nicola S."/>
        </authorList>
    </citation>
    <scope>NUCLEOTIDE SEQUENCE [LARGE SCALE GENOMIC DNA]</scope>
    <source>
        <strain evidence="3 4">DSM 45731</strain>
    </source>
</reference>
<sequence>MRLCIVAAVALLLAACGQAGETTAPSRSAPARRINPAKIKRVGGELPPGYEVSAVSDTPDPPTIWGLGGGWTADPARCAVLADPADRQGVSAQGISGSGAGGIVYALVVAAPRGPVALDQTVVAGCPHWSMSSGRATSRVHLIESPRIDGAQTLGMAADTTTSVEGGNEIVSRASTFTAYLGDYYAFTTLISDPGAAHPPLPPQFAADLLVKSVSALRS</sequence>
<dbReference type="PROSITE" id="PS51257">
    <property type="entry name" value="PROKAR_LIPOPROTEIN"/>
    <property type="match status" value="1"/>
</dbReference>
<name>A0A1X1V3H3_9MYCO</name>
<protein>
    <recommendedName>
        <fullName evidence="2">DUF5642 domain-containing protein</fullName>
    </recommendedName>
</protein>
<evidence type="ECO:0000313" key="4">
    <source>
        <dbReference type="Proteomes" id="UP000194000"/>
    </source>
</evidence>
<comment type="caution">
    <text evidence="3">The sequence shown here is derived from an EMBL/GenBank/DDBJ whole genome shotgun (WGS) entry which is preliminary data.</text>
</comment>